<proteinExistence type="predicted"/>
<dbReference type="InterPro" id="IPR052763">
    <property type="entry name" value="DnaJ_C4"/>
</dbReference>
<dbReference type="Pfam" id="PF00226">
    <property type="entry name" value="DnaJ"/>
    <property type="match status" value="1"/>
</dbReference>
<name>A0A8W8HPF6_MAGGI</name>
<dbReference type="Gene3D" id="1.10.287.110">
    <property type="entry name" value="DnaJ domain"/>
    <property type="match status" value="1"/>
</dbReference>
<dbReference type="AlphaFoldDB" id="A0A8W8HPF6"/>
<reference evidence="2" key="1">
    <citation type="submission" date="2022-08" db="UniProtKB">
        <authorList>
            <consortium name="EnsemblMetazoa"/>
        </authorList>
    </citation>
    <scope>IDENTIFICATION</scope>
    <source>
        <strain evidence="2">05x7-T-G4-1.051#20</strain>
    </source>
</reference>
<sequence>MNLLSCCPKGSLHSWTITSCRVLAIRYNSSAQSKTHYQTLGVPRTASVKEIKAAYIELCKKHHPDANPNDPQAQQRFVKLQEAYNVLSSPVERACYDVKINRASYKTPNYGSARSSDADFIRKYYQEKAREHQRQKDMEDWRYRTGKYRDHEMDEAIRKENERQRQAFQNIFQSGAGRNLRNDRYWSGRYQYHYYHSSHPVGKLRQMMFYLILWTCIFSLIGTRH</sequence>
<dbReference type="Proteomes" id="UP000005408">
    <property type="component" value="Unassembled WGS sequence"/>
</dbReference>
<dbReference type="SMART" id="SM00271">
    <property type="entry name" value="DnaJ"/>
    <property type="match status" value="1"/>
</dbReference>
<organism evidence="2 3">
    <name type="scientific">Magallana gigas</name>
    <name type="common">Pacific oyster</name>
    <name type="synonym">Crassostrea gigas</name>
    <dbReference type="NCBI Taxonomy" id="29159"/>
    <lineage>
        <taxon>Eukaryota</taxon>
        <taxon>Metazoa</taxon>
        <taxon>Spiralia</taxon>
        <taxon>Lophotrochozoa</taxon>
        <taxon>Mollusca</taxon>
        <taxon>Bivalvia</taxon>
        <taxon>Autobranchia</taxon>
        <taxon>Pteriomorphia</taxon>
        <taxon>Ostreida</taxon>
        <taxon>Ostreoidea</taxon>
        <taxon>Ostreidae</taxon>
        <taxon>Magallana</taxon>
    </lineage>
</organism>
<protein>
    <recommendedName>
        <fullName evidence="1">J domain-containing protein</fullName>
    </recommendedName>
</protein>
<dbReference type="PANTHER" id="PTHR44825:SF1">
    <property type="entry name" value="DNAJ HOMOLOG SUBFAMILY C MEMBER 4"/>
    <property type="match status" value="1"/>
</dbReference>
<evidence type="ECO:0000313" key="3">
    <source>
        <dbReference type="Proteomes" id="UP000005408"/>
    </source>
</evidence>
<dbReference type="PRINTS" id="PR00625">
    <property type="entry name" value="JDOMAIN"/>
</dbReference>
<feature type="domain" description="J" evidence="1">
    <location>
        <begin position="35"/>
        <end position="100"/>
    </location>
</feature>
<dbReference type="CDD" id="cd06257">
    <property type="entry name" value="DnaJ"/>
    <property type="match status" value="1"/>
</dbReference>
<accession>A0A8W8HPF6</accession>
<dbReference type="EnsemblMetazoa" id="G10459.2">
    <property type="protein sequence ID" value="G10459.2:cds"/>
    <property type="gene ID" value="G10459"/>
</dbReference>
<dbReference type="PROSITE" id="PS50076">
    <property type="entry name" value="DNAJ_2"/>
    <property type="match status" value="1"/>
</dbReference>
<keyword evidence="3" id="KW-1185">Reference proteome</keyword>
<dbReference type="PANTHER" id="PTHR44825">
    <property type="match status" value="1"/>
</dbReference>
<dbReference type="SUPFAM" id="SSF46565">
    <property type="entry name" value="Chaperone J-domain"/>
    <property type="match status" value="1"/>
</dbReference>
<evidence type="ECO:0000313" key="2">
    <source>
        <dbReference type="EnsemblMetazoa" id="G10459.2:cds"/>
    </source>
</evidence>
<dbReference type="InterPro" id="IPR001623">
    <property type="entry name" value="DnaJ_domain"/>
</dbReference>
<evidence type="ECO:0000259" key="1">
    <source>
        <dbReference type="PROSITE" id="PS50076"/>
    </source>
</evidence>
<dbReference type="InterPro" id="IPR036869">
    <property type="entry name" value="J_dom_sf"/>
</dbReference>